<dbReference type="Proteomes" id="UP001161389">
    <property type="component" value="Unassembled WGS sequence"/>
</dbReference>
<dbReference type="Gene3D" id="3.40.50.150">
    <property type="entry name" value="Vaccinia Virus protein VP39"/>
    <property type="match status" value="1"/>
</dbReference>
<organism evidence="1 2">
    <name type="scientific">Litoribrevibacter albus</name>
    <dbReference type="NCBI Taxonomy" id="1473156"/>
    <lineage>
        <taxon>Bacteria</taxon>
        <taxon>Pseudomonadati</taxon>
        <taxon>Pseudomonadota</taxon>
        <taxon>Gammaproteobacteria</taxon>
        <taxon>Oceanospirillales</taxon>
        <taxon>Oceanospirillaceae</taxon>
        <taxon>Litoribrevibacter</taxon>
    </lineage>
</organism>
<proteinExistence type="predicted"/>
<reference evidence="1" key="2">
    <citation type="submission" date="2023-01" db="EMBL/GenBank/DDBJ databases">
        <title>Draft genome sequence of Litoribrevibacter albus strain NBRC 110071.</title>
        <authorList>
            <person name="Sun Q."/>
            <person name="Mori K."/>
        </authorList>
    </citation>
    <scope>NUCLEOTIDE SEQUENCE</scope>
    <source>
        <strain evidence="1">NBRC 110071</strain>
    </source>
</reference>
<keyword evidence="2" id="KW-1185">Reference proteome</keyword>
<dbReference type="AlphaFoldDB" id="A0AA37SBH3"/>
<accession>A0AA37SBH3</accession>
<dbReference type="EMBL" id="BSNM01000015">
    <property type="protein sequence ID" value="GLQ32236.1"/>
    <property type="molecule type" value="Genomic_DNA"/>
</dbReference>
<dbReference type="Pfam" id="PF13578">
    <property type="entry name" value="Methyltransf_24"/>
    <property type="match status" value="1"/>
</dbReference>
<evidence type="ECO:0000313" key="1">
    <source>
        <dbReference type="EMBL" id="GLQ32236.1"/>
    </source>
</evidence>
<gene>
    <name evidence="1" type="ORF">GCM10007876_27150</name>
</gene>
<protein>
    <submittedName>
        <fullName evidence="1">Uncharacterized protein</fullName>
    </submittedName>
</protein>
<evidence type="ECO:0000313" key="2">
    <source>
        <dbReference type="Proteomes" id="UP001161389"/>
    </source>
</evidence>
<reference evidence="1" key="1">
    <citation type="journal article" date="2014" name="Int. J. Syst. Evol. Microbiol.">
        <title>Complete genome sequence of Corynebacterium casei LMG S-19264T (=DSM 44701T), isolated from a smear-ripened cheese.</title>
        <authorList>
            <consortium name="US DOE Joint Genome Institute (JGI-PGF)"/>
            <person name="Walter F."/>
            <person name="Albersmeier A."/>
            <person name="Kalinowski J."/>
            <person name="Ruckert C."/>
        </authorList>
    </citation>
    <scope>NUCLEOTIDE SEQUENCE</scope>
    <source>
        <strain evidence="1">NBRC 110071</strain>
    </source>
</reference>
<dbReference type="SUPFAM" id="SSF53335">
    <property type="entry name" value="S-adenosyl-L-methionine-dependent methyltransferases"/>
    <property type="match status" value="1"/>
</dbReference>
<sequence length="235" mass="27038">MNIKVSDALGLEKIYWDRVCNYLASNTKRYAELLLQLRERKAKVILEIGVYSGQRAKEMIEAAKIDHKAEDIWYLGFDLFEMFEPEILEKEFSKVPKTSQEIYDILAPTGVNVCLFKGYSQETLKEFVSKKHLYPSIDYIFIDGGHALDTIKSDWEYVKELMTYDTTVIFDDYYHGTHGENDKFGADHLVENLPSDEFVAECLNVTDSFAKDFGKLDISLVKVTINNQNNIKGIS</sequence>
<name>A0AA37SBH3_9GAMM</name>
<dbReference type="RefSeq" id="WP_284382155.1">
    <property type="nucleotide sequence ID" value="NZ_BSNM01000015.1"/>
</dbReference>
<dbReference type="InterPro" id="IPR029063">
    <property type="entry name" value="SAM-dependent_MTases_sf"/>
</dbReference>
<comment type="caution">
    <text evidence="1">The sequence shown here is derived from an EMBL/GenBank/DDBJ whole genome shotgun (WGS) entry which is preliminary data.</text>
</comment>